<comment type="subunit">
    <text evidence="2">Component of a cohesin-like complex composed of ScpA, ScpB and the Smc homodimer, in which ScpA and ScpB bind to the head domain of Smc. The presence of the three proteins is required for the association of the complex with DNA.</text>
</comment>
<keyword evidence="2" id="KW-0131">Cell cycle</keyword>
<comment type="similarity">
    <text evidence="2">Belongs to the ScpA family.</text>
</comment>
<dbReference type="AlphaFoldDB" id="A0A7V4TZT4"/>
<dbReference type="HAMAP" id="MF_01805">
    <property type="entry name" value="ScpA"/>
    <property type="match status" value="1"/>
</dbReference>
<dbReference type="PANTHER" id="PTHR33969:SF2">
    <property type="entry name" value="SEGREGATION AND CONDENSATION PROTEIN A"/>
    <property type="match status" value="1"/>
</dbReference>
<dbReference type="Gene3D" id="1.10.10.580">
    <property type="entry name" value="Structural maintenance of chromosome 1. Chain E"/>
    <property type="match status" value="1"/>
</dbReference>
<dbReference type="GO" id="GO:0007059">
    <property type="term" value="P:chromosome segregation"/>
    <property type="evidence" value="ECO:0007669"/>
    <property type="project" value="UniProtKB-UniRule"/>
</dbReference>
<keyword evidence="2" id="KW-0159">Chromosome partition</keyword>
<organism evidence="3">
    <name type="scientific">Caldithrix abyssi</name>
    <dbReference type="NCBI Taxonomy" id="187145"/>
    <lineage>
        <taxon>Bacteria</taxon>
        <taxon>Pseudomonadati</taxon>
        <taxon>Calditrichota</taxon>
        <taxon>Calditrichia</taxon>
        <taxon>Calditrichales</taxon>
        <taxon>Calditrichaceae</taxon>
        <taxon>Caldithrix</taxon>
    </lineage>
</organism>
<protein>
    <recommendedName>
        <fullName evidence="1 2">Segregation and condensation protein A</fullName>
    </recommendedName>
</protein>
<dbReference type="GO" id="GO:0051301">
    <property type="term" value="P:cell division"/>
    <property type="evidence" value="ECO:0007669"/>
    <property type="project" value="UniProtKB-KW"/>
</dbReference>
<dbReference type="EMBL" id="DRQG01000040">
    <property type="protein sequence ID" value="HGY54988.1"/>
    <property type="molecule type" value="Genomic_DNA"/>
</dbReference>
<comment type="subcellular location">
    <subcellularLocation>
        <location evidence="2">Cytoplasm</location>
    </subcellularLocation>
    <text evidence="2">Associated with two foci at the outer edges of the nucleoid region in young cells, and at four foci within both cell halves in older cells.</text>
</comment>
<comment type="function">
    <text evidence="2">Participates in chromosomal partition during cell division. May act via the formation of a condensin-like complex containing Smc and ScpB that pull DNA away from mid-cell into both cell halves.</text>
</comment>
<comment type="caution">
    <text evidence="3">The sequence shown here is derived from an EMBL/GenBank/DDBJ whole genome shotgun (WGS) entry which is preliminary data.</text>
</comment>
<sequence length="241" mass="28713">MRYRVKLDIFEGPFDLLLFLIRKNEVDIYDIPIAKITDQFLEYIEAMKILDLDVAGDFIEMVAILMHIKARLLLPKPVGAEADEAEDPRTELVERLIEYKRFKEASYELNELEEERRKLFPRKYFDFIPKQEDISDEEYLDKVTLFDLILAFRKAIENMPKVTHHEVKKIDVTVEQQSEYILNLLQEKKMILFQDLMRRLKEKIVIIVTFIALLDLIKNGLVDARQSDMFEDIRIKRREGN</sequence>
<evidence type="ECO:0000256" key="2">
    <source>
        <dbReference type="HAMAP-Rule" id="MF_01805"/>
    </source>
</evidence>
<name>A0A7V4TZT4_CALAY</name>
<dbReference type="GO" id="GO:0005737">
    <property type="term" value="C:cytoplasm"/>
    <property type="evidence" value="ECO:0007669"/>
    <property type="project" value="UniProtKB-SubCell"/>
</dbReference>
<dbReference type="InterPro" id="IPR023093">
    <property type="entry name" value="ScpA-like_C"/>
</dbReference>
<evidence type="ECO:0000256" key="1">
    <source>
        <dbReference type="ARBA" id="ARBA00044777"/>
    </source>
</evidence>
<keyword evidence="2" id="KW-0963">Cytoplasm</keyword>
<reference evidence="3" key="1">
    <citation type="journal article" date="2020" name="mSystems">
        <title>Genome- and Community-Level Interaction Insights into Carbon Utilization and Element Cycling Functions of Hydrothermarchaeota in Hydrothermal Sediment.</title>
        <authorList>
            <person name="Zhou Z."/>
            <person name="Liu Y."/>
            <person name="Xu W."/>
            <person name="Pan J."/>
            <person name="Luo Z.H."/>
            <person name="Li M."/>
        </authorList>
    </citation>
    <scope>NUCLEOTIDE SEQUENCE [LARGE SCALE GENOMIC DNA]</scope>
    <source>
        <strain evidence="3">HyVt-577</strain>
    </source>
</reference>
<dbReference type="Gene3D" id="6.10.250.2410">
    <property type="match status" value="1"/>
</dbReference>
<dbReference type="PANTHER" id="PTHR33969">
    <property type="entry name" value="SEGREGATION AND CONDENSATION PROTEIN A"/>
    <property type="match status" value="1"/>
</dbReference>
<gene>
    <name evidence="2" type="primary">scpA</name>
    <name evidence="3" type="ORF">ENK44_04760</name>
</gene>
<evidence type="ECO:0000313" key="3">
    <source>
        <dbReference type="EMBL" id="HGY54988.1"/>
    </source>
</evidence>
<proteinExistence type="inferred from homology"/>
<keyword evidence="2" id="KW-0132">Cell division</keyword>
<dbReference type="InterPro" id="IPR003768">
    <property type="entry name" value="ScpA"/>
</dbReference>
<dbReference type="Pfam" id="PF02616">
    <property type="entry name" value="SMC_ScpA"/>
    <property type="match status" value="1"/>
</dbReference>
<dbReference type="GO" id="GO:0006260">
    <property type="term" value="P:DNA replication"/>
    <property type="evidence" value="ECO:0007669"/>
    <property type="project" value="UniProtKB-UniRule"/>
</dbReference>
<dbReference type="Proteomes" id="UP000885779">
    <property type="component" value="Unassembled WGS sequence"/>
</dbReference>
<accession>A0A7V4TZT4</accession>